<evidence type="ECO:0000256" key="1">
    <source>
        <dbReference type="ARBA" id="ARBA00004477"/>
    </source>
</evidence>
<dbReference type="GO" id="GO:0071586">
    <property type="term" value="P:CAAX-box protein processing"/>
    <property type="evidence" value="ECO:0007669"/>
    <property type="project" value="UniProtKB-UniRule"/>
</dbReference>
<comment type="function">
    <text evidence="14">Proteolytically removes the C-terminal three residues of farnesylated proteins.</text>
</comment>
<evidence type="ECO:0000256" key="4">
    <source>
        <dbReference type="ARBA" id="ARBA00022723"/>
    </source>
</evidence>
<feature type="active site" evidence="12">
    <location>
        <position position="304"/>
    </location>
</feature>
<feature type="transmembrane region" description="Helical" evidence="14">
    <location>
        <begin position="14"/>
        <end position="35"/>
    </location>
</feature>
<keyword evidence="8 14" id="KW-1133">Transmembrane helix</keyword>
<feature type="binding site" evidence="13">
    <location>
        <position position="382"/>
    </location>
    <ligand>
        <name>Zn(2+)</name>
        <dbReference type="ChEBI" id="CHEBI:29105"/>
        <note>catalytic</note>
    </ligand>
</feature>
<keyword evidence="4 13" id="KW-0479">Metal-binding</keyword>
<dbReference type="InterPro" id="IPR027057">
    <property type="entry name" value="CAXX_Prtase_1"/>
</dbReference>
<feature type="binding site" evidence="13">
    <location>
        <position position="303"/>
    </location>
    <ligand>
        <name>Zn(2+)</name>
        <dbReference type="ChEBI" id="CHEBI:29105"/>
        <note>catalytic</note>
    </ligand>
</feature>
<feature type="transmembrane region" description="Helical" evidence="14">
    <location>
        <begin position="128"/>
        <end position="153"/>
    </location>
</feature>
<evidence type="ECO:0000256" key="14">
    <source>
        <dbReference type="RuleBase" id="RU366005"/>
    </source>
</evidence>
<evidence type="ECO:0000313" key="18">
    <source>
        <dbReference type="Proteomes" id="UP000002899"/>
    </source>
</evidence>
<evidence type="ECO:0000256" key="11">
    <source>
        <dbReference type="ARBA" id="ARBA00044456"/>
    </source>
</evidence>
<feature type="transmembrane region" description="Helical" evidence="14">
    <location>
        <begin position="352"/>
        <end position="374"/>
    </location>
</feature>
<feature type="transmembrane region" description="Helical" evidence="14">
    <location>
        <begin position="88"/>
        <end position="108"/>
    </location>
</feature>
<keyword evidence="6 14" id="KW-0256">Endoplasmic reticulum</keyword>
<evidence type="ECO:0000256" key="10">
    <source>
        <dbReference type="ARBA" id="ARBA00023136"/>
    </source>
</evidence>
<dbReference type="RefSeq" id="XP_012650086.1">
    <property type="nucleotide sequence ID" value="XM_012794632.1"/>
</dbReference>
<dbReference type="GO" id="GO:0046872">
    <property type="term" value="F:metal ion binding"/>
    <property type="evidence" value="ECO:0007669"/>
    <property type="project" value="UniProtKB-UniRule"/>
</dbReference>
<keyword evidence="9 14" id="KW-0482">Metalloprotease</keyword>
<dbReference type="Gene3D" id="3.30.2010.10">
    <property type="entry name" value="Metalloproteases ('zincins'), catalytic domain"/>
    <property type="match status" value="1"/>
</dbReference>
<keyword evidence="7 13" id="KW-0862">Zinc</keyword>
<dbReference type="InterPro" id="IPR001915">
    <property type="entry name" value="Peptidase_M48"/>
</dbReference>
<comment type="subcellular location">
    <subcellularLocation>
        <location evidence="1 14">Endoplasmic reticulum membrane</location>
        <topology evidence="1 14">Multi-pass membrane protein</topology>
    </subcellularLocation>
</comment>
<feature type="binding site" evidence="13">
    <location>
        <position position="307"/>
    </location>
    <ligand>
        <name>Zn(2+)</name>
        <dbReference type="ChEBI" id="CHEBI:29105"/>
        <note>catalytic</note>
    </ligand>
</feature>
<dbReference type="AlphaFoldDB" id="I7J936"/>
<feature type="domain" description="Peptidase M48" evidence="15">
    <location>
        <begin position="234"/>
        <end position="438"/>
    </location>
</feature>
<evidence type="ECO:0000259" key="15">
    <source>
        <dbReference type="Pfam" id="PF01435"/>
    </source>
</evidence>
<feature type="transmembrane region" description="Helical" evidence="14">
    <location>
        <begin position="202"/>
        <end position="221"/>
    </location>
</feature>
<evidence type="ECO:0000256" key="12">
    <source>
        <dbReference type="PIRSR" id="PIRSR627057-1"/>
    </source>
</evidence>
<dbReference type="Pfam" id="PF16491">
    <property type="entry name" value="Peptidase_M48_N"/>
    <property type="match status" value="1"/>
</dbReference>
<sequence>MFFSRSKPKYYPQIISGGFNFFLFYIVSVLFIEFFEQYLNFRQFLNIKYQLSLSTLERSKLAKGNHLIEKKLSDQSYSANLEYANDKILFQIFSSLISTIVSTLSIIYNVEPMIWNFSQSLYYSEYKASLVFVSILVIINTIVDVPFALYSDFVLEEKHGFNKKTIGLFVKDLFLSLIVQGVFGLPVMLVLIYLENTVGDKFYIYAFVFSIVFSLIMVSIYPNVIAPLFHKFTPLENQGLSSKIYALAKEKNFPLYKIFQVDASKRTGHSNAYFYGFWWCKRLVLYDTILTETDEQIVAVVAHEIGHWWCNHLVYLMSLGWVQMFSIFYFYTAYRQTDAIFKSFGFEGLRGFVVSLTLFLRIYSPISTIIAFVMKFFSRKFEHQADAYAVECGKGTDLKSALVNILSASKSLFFHDPLYSLYNYTHPTLTERCDYIDELQRTTKKGNRKDGKFE</sequence>
<dbReference type="CDD" id="cd07343">
    <property type="entry name" value="M48A_Zmpste24p_like"/>
    <property type="match status" value="1"/>
</dbReference>
<dbReference type="GO" id="GO:0004222">
    <property type="term" value="F:metalloendopeptidase activity"/>
    <property type="evidence" value="ECO:0007669"/>
    <property type="project" value="UniProtKB-UniRule"/>
</dbReference>
<protein>
    <recommendedName>
        <fullName evidence="14">CAAX prenyl protease</fullName>
        <ecNumber evidence="14">3.4.24.84</ecNumber>
    </recommendedName>
</protein>
<comment type="similarity">
    <text evidence="14">Belongs to the peptidase M48A family.</text>
</comment>
<feature type="domain" description="CAAX prenyl protease 1 N-terminal" evidence="16">
    <location>
        <begin position="68"/>
        <end position="231"/>
    </location>
</feature>
<dbReference type="Pfam" id="PF01435">
    <property type="entry name" value="Peptidase_M48"/>
    <property type="match status" value="1"/>
</dbReference>
<reference evidence="17 18" key="1">
    <citation type="journal article" date="2012" name="Nucleic Acids Res.">
        <title>Sequencing of the smallest Apicomplexan genome from the human pathogen Babesia microti.</title>
        <authorList>
            <person name="Cornillot E."/>
            <person name="Hadj-Kaddour K."/>
            <person name="Dassouli A."/>
            <person name="Noel B."/>
            <person name="Ranwez V."/>
            <person name="Vacherie B."/>
            <person name="Augagneur Y."/>
            <person name="Bres V."/>
            <person name="Duclos A."/>
            <person name="Randazzo S."/>
            <person name="Carcy B."/>
            <person name="Debierre-Grockiego F."/>
            <person name="Delbecq S."/>
            <person name="Moubri-Menage K."/>
            <person name="Shams-Eldin H."/>
            <person name="Usmani-Brown S."/>
            <person name="Bringaud F."/>
            <person name="Wincker P."/>
            <person name="Vivares C.P."/>
            <person name="Schwarz R.T."/>
            <person name="Schetters T.P."/>
            <person name="Krause P.J."/>
            <person name="Gorenflot A."/>
            <person name="Berry V."/>
            <person name="Barbe V."/>
            <person name="Ben Mamoun C."/>
        </authorList>
    </citation>
    <scope>NUCLEOTIDE SEQUENCE [LARGE SCALE GENOMIC DNA]</scope>
    <source>
        <strain evidence="17 18">RI</strain>
    </source>
</reference>
<keyword evidence="2 14" id="KW-0645">Protease</keyword>
<dbReference type="OrthoDB" id="360839at2759"/>
<evidence type="ECO:0000256" key="7">
    <source>
        <dbReference type="ARBA" id="ARBA00022833"/>
    </source>
</evidence>
<comment type="cofactor">
    <cofactor evidence="13 14">
        <name>Zn(2+)</name>
        <dbReference type="ChEBI" id="CHEBI:29105"/>
    </cofactor>
    <text evidence="13 14">Binds 1 zinc ion per subunit.</text>
</comment>
<reference evidence="17 18" key="3">
    <citation type="journal article" date="2016" name="Sci. Rep.">
        <title>Genome-wide diversity and gene expression profiling of Babesia microti isolates identify polymorphic genes that mediate host-pathogen interactions.</title>
        <authorList>
            <person name="Silva J.C."/>
            <person name="Cornillot E."/>
            <person name="McCracken C."/>
            <person name="Usmani-Brown S."/>
            <person name="Dwivedi A."/>
            <person name="Ifeonu O.O."/>
            <person name="Crabtree J."/>
            <person name="Gotia H.T."/>
            <person name="Virji A.Z."/>
            <person name="Reynes C."/>
            <person name="Colinge J."/>
            <person name="Kumar V."/>
            <person name="Lawres L."/>
            <person name="Pazzi J.E."/>
            <person name="Pablo J.V."/>
            <person name="Hung C."/>
            <person name="Brancato J."/>
            <person name="Kumari P."/>
            <person name="Orvis J."/>
            <person name="Tretina K."/>
            <person name="Chibucos M."/>
            <person name="Ott S."/>
            <person name="Sadzewicz L."/>
            <person name="Sengamalay N."/>
            <person name="Shetty A.C."/>
            <person name="Su Q."/>
            <person name="Tallon L."/>
            <person name="Fraser C.M."/>
            <person name="Frutos R."/>
            <person name="Molina D.M."/>
            <person name="Krause P.J."/>
            <person name="Ben Mamoun C."/>
        </authorList>
    </citation>
    <scope>NUCLEOTIDE SEQUENCE [LARGE SCALE GENOMIC DNA]</scope>
    <source>
        <strain evidence="17 18">RI</strain>
    </source>
</reference>
<evidence type="ECO:0000256" key="5">
    <source>
        <dbReference type="ARBA" id="ARBA00022801"/>
    </source>
</evidence>
<dbReference type="FunFam" id="3.30.2010.10:FF:000002">
    <property type="entry name" value="CAAX prenyl protease"/>
    <property type="match status" value="1"/>
</dbReference>
<dbReference type="EMBL" id="LN871599">
    <property type="protein sequence ID" value="CCF75678.1"/>
    <property type="molecule type" value="Genomic_DNA"/>
</dbReference>
<keyword evidence="5 14" id="KW-0378">Hydrolase</keyword>
<comment type="catalytic activity">
    <reaction evidence="11 14">
        <text>Hydrolyzes the peptide bond -P2-(S-farnesyl or geranylgeranyl)C-P1'-P2'-P3'-COOH where P1' and P2' are amino acids with aliphatic side chains and P3' is any C-terminal residue.</text>
        <dbReference type="EC" id="3.4.24.84"/>
    </reaction>
</comment>
<evidence type="ECO:0000313" key="17">
    <source>
        <dbReference type="EMBL" id="CCF75678.1"/>
    </source>
</evidence>
<feature type="transmembrane region" description="Helical" evidence="14">
    <location>
        <begin position="173"/>
        <end position="196"/>
    </location>
</feature>
<dbReference type="PANTHER" id="PTHR10120">
    <property type="entry name" value="CAAX PRENYL PROTEASE 1"/>
    <property type="match status" value="1"/>
</dbReference>
<evidence type="ECO:0000256" key="3">
    <source>
        <dbReference type="ARBA" id="ARBA00022692"/>
    </source>
</evidence>
<feature type="active site" description="Proton donor" evidence="12">
    <location>
        <position position="386"/>
    </location>
</feature>
<evidence type="ECO:0000259" key="16">
    <source>
        <dbReference type="Pfam" id="PF16491"/>
    </source>
</evidence>
<evidence type="ECO:0000256" key="13">
    <source>
        <dbReference type="PIRSR" id="PIRSR627057-2"/>
    </source>
</evidence>
<keyword evidence="3 14" id="KW-0812">Transmembrane</keyword>
<evidence type="ECO:0000256" key="9">
    <source>
        <dbReference type="ARBA" id="ARBA00023049"/>
    </source>
</evidence>
<dbReference type="KEGG" id="bmic:BmR1_04g07429"/>
<keyword evidence="10 14" id="KW-0472">Membrane</keyword>
<dbReference type="Proteomes" id="UP000002899">
    <property type="component" value="Chromosome IV"/>
</dbReference>
<evidence type="ECO:0000256" key="6">
    <source>
        <dbReference type="ARBA" id="ARBA00022824"/>
    </source>
</evidence>
<accession>I7J936</accession>
<gene>
    <name evidence="17" type="ORF">BmR1_04g07429</name>
</gene>
<evidence type="ECO:0000256" key="2">
    <source>
        <dbReference type="ARBA" id="ARBA00022670"/>
    </source>
</evidence>
<reference evidence="17 18" key="2">
    <citation type="journal article" date="2013" name="PLoS ONE">
        <title>Whole genome mapping and re-organization of the nuclear and mitochondrial genomes of Babesia microti isolates.</title>
        <authorList>
            <person name="Cornillot E."/>
            <person name="Dassouli A."/>
            <person name="Garg A."/>
            <person name="Pachikara N."/>
            <person name="Randazzo S."/>
            <person name="Depoix D."/>
            <person name="Carcy B."/>
            <person name="Delbecq S."/>
            <person name="Frutos R."/>
            <person name="Silva J.C."/>
            <person name="Sutton R."/>
            <person name="Krause P.J."/>
            <person name="Mamoun C.B."/>
        </authorList>
    </citation>
    <scope>NUCLEOTIDE SEQUENCE [LARGE SCALE GENOMIC DNA]</scope>
    <source>
        <strain evidence="17 18">RI</strain>
    </source>
</reference>
<dbReference type="InterPro" id="IPR032456">
    <property type="entry name" value="Peptidase_M48_N"/>
</dbReference>
<evidence type="ECO:0000256" key="8">
    <source>
        <dbReference type="ARBA" id="ARBA00022989"/>
    </source>
</evidence>
<dbReference type="GeneID" id="24426130"/>
<dbReference type="VEuPathDB" id="PiroplasmaDB:BmR1_04g07429"/>
<dbReference type="GO" id="GO:0005789">
    <property type="term" value="C:endoplasmic reticulum membrane"/>
    <property type="evidence" value="ECO:0007669"/>
    <property type="project" value="UniProtKB-SubCell"/>
</dbReference>
<name>I7J936_BABMR</name>
<organism evidence="17 18">
    <name type="scientific">Babesia microti (strain RI)</name>
    <dbReference type="NCBI Taxonomy" id="1133968"/>
    <lineage>
        <taxon>Eukaryota</taxon>
        <taxon>Sar</taxon>
        <taxon>Alveolata</taxon>
        <taxon>Apicomplexa</taxon>
        <taxon>Aconoidasida</taxon>
        <taxon>Piroplasmida</taxon>
        <taxon>Babesiidae</taxon>
        <taxon>Babesia</taxon>
    </lineage>
</organism>
<dbReference type="EC" id="3.4.24.84" evidence="14"/>
<keyword evidence="18" id="KW-1185">Reference proteome</keyword>
<proteinExistence type="inferred from homology"/>
<feature type="transmembrane region" description="Helical" evidence="14">
    <location>
        <begin position="313"/>
        <end position="332"/>
    </location>
</feature>